<name>A0A0A9AYH0_ARUDO</name>
<evidence type="ECO:0000313" key="2">
    <source>
        <dbReference type="EMBL" id="JAD56136.1"/>
    </source>
</evidence>
<reference evidence="2" key="1">
    <citation type="submission" date="2014-09" db="EMBL/GenBank/DDBJ databases">
        <authorList>
            <person name="Magalhaes I.L.F."/>
            <person name="Oliveira U."/>
            <person name="Santos F.R."/>
            <person name="Vidigal T.H.D.A."/>
            <person name="Brescovit A.D."/>
            <person name="Santos A.J."/>
        </authorList>
    </citation>
    <scope>NUCLEOTIDE SEQUENCE</scope>
    <source>
        <tissue evidence="2">Shoot tissue taken approximately 20 cm above the soil surface</tissue>
    </source>
</reference>
<sequence>MTFSLIATHKRHSPIQILRSSSSHGATPLTCPGQPFMSPFRRAPCRRSLSSP</sequence>
<dbReference type="EMBL" id="GBRH01241759">
    <property type="protein sequence ID" value="JAD56136.1"/>
    <property type="molecule type" value="Transcribed_RNA"/>
</dbReference>
<proteinExistence type="predicted"/>
<reference evidence="2" key="2">
    <citation type="journal article" date="2015" name="Data Brief">
        <title>Shoot transcriptome of the giant reed, Arundo donax.</title>
        <authorList>
            <person name="Barrero R.A."/>
            <person name="Guerrero F.D."/>
            <person name="Moolhuijzen P."/>
            <person name="Goolsby J.A."/>
            <person name="Tidwell J."/>
            <person name="Bellgard S.E."/>
            <person name="Bellgard M.I."/>
        </authorList>
    </citation>
    <scope>NUCLEOTIDE SEQUENCE</scope>
    <source>
        <tissue evidence="2">Shoot tissue taken approximately 20 cm above the soil surface</tissue>
    </source>
</reference>
<evidence type="ECO:0000256" key="1">
    <source>
        <dbReference type="SAM" id="MobiDB-lite"/>
    </source>
</evidence>
<protein>
    <submittedName>
        <fullName evidence="2">Uncharacterized protein</fullName>
    </submittedName>
</protein>
<organism evidence="2">
    <name type="scientific">Arundo donax</name>
    <name type="common">Giant reed</name>
    <name type="synonym">Donax arundinaceus</name>
    <dbReference type="NCBI Taxonomy" id="35708"/>
    <lineage>
        <taxon>Eukaryota</taxon>
        <taxon>Viridiplantae</taxon>
        <taxon>Streptophyta</taxon>
        <taxon>Embryophyta</taxon>
        <taxon>Tracheophyta</taxon>
        <taxon>Spermatophyta</taxon>
        <taxon>Magnoliopsida</taxon>
        <taxon>Liliopsida</taxon>
        <taxon>Poales</taxon>
        <taxon>Poaceae</taxon>
        <taxon>PACMAD clade</taxon>
        <taxon>Arundinoideae</taxon>
        <taxon>Arundineae</taxon>
        <taxon>Arundo</taxon>
    </lineage>
</organism>
<dbReference type="AlphaFoldDB" id="A0A0A9AYH0"/>
<accession>A0A0A9AYH0</accession>
<feature type="region of interest" description="Disordered" evidence="1">
    <location>
        <begin position="18"/>
        <end position="52"/>
    </location>
</feature>